<organism evidence="2 3">
    <name type="scientific">Rhizobium rhizoryzae</name>
    <dbReference type="NCBI Taxonomy" id="451876"/>
    <lineage>
        <taxon>Bacteria</taxon>
        <taxon>Pseudomonadati</taxon>
        <taxon>Pseudomonadota</taxon>
        <taxon>Alphaproteobacteria</taxon>
        <taxon>Hyphomicrobiales</taxon>
        <taxon>Rhizobiaceae</taxon>
        <taxon>Rhizobium/Agrobacterium group</taxon>
        <taxon>Rhizobium</taxon>
    </lineage>
</organism>
<dbReference type="InterPro" id="IPR011049">
    <property type="entry name" value="Serralysin-like_metalloprot_C"/>
</dbReference>
<dbReference type="Pfam" id="PF00353">
    <property type="entry name" value="HemolysinCabind"/>
    <property type="match status" value="1"/>
</dbReference>
<dbReference type="Proteomes" id="UP000519897">
    <property type="component" value="Unassembled WGS sequence"/>
</dbReference>
<evidence type="ECO:0000313" key="3">
    <source>
        <dbReference type="Proteomes" id="UP000519897"/>
    </source>
</evidence>
<accession>A0A7W6LK17</accession>
<dbReference type="AlphaFoldDB" id="A0A7W6LK17"/>
<dbReference type="EMBL" id="JACIEC010000011">
    <property type="protein sequence ID" value="MBB4145788.1"/>
    <property type="molecule type" value="Genomic_DNA"/>
</dbReference>
<evidence type="ECO:0000313" key="2">
    <source>
        <dbReference type="EMBL" id="MBB4145788.1"/>
    </source>
</evidence>
<dbReference type="Pfam" id="PF13946">
    <property type="entry name" value="DUF4214"/>
    <property type="match status" value="1"/>
</dbReference>
<feature type="domain" description="DUF4214" evidence="1">
    <location>
        <begin position="233"/>
        <end position="299"/>
    </location>
</feature>
<sequence length="312" mass="33643">MATSQAYTTTNLIDPTFWAGDIVRGTSTELVISDGTRTAYYDGYGFGYSGRSLVTGTMTGFSQYTGNSIVGEIYGFSISAAQANFYLSRGDLKGFIGLMLQRDDTIYGSTGNDKLAGYDGYDTIYTRGGSDIVDGGRGIDTVVLSGRSSDFTISSDGSYIFLDKKNGTSDNDFLNVERVRFDNGTLAVDINGNAGQAYRIYQAAFDRTPDTGGLNYWVNQLDKGASLTEVGWGFVQSAEFRSVYGSNPSNFDYVNRLYLNVLDRQGETGGVNYWVGELNAGVSRAYVLASFAESAENVAAVAPQINSGIWLG</sequence>
<dbReference type="InterPro" id="IPR001343">
    <property type="entry name" value="Hemolysn_Ca-bd"/>
</dbReference>
<reference evidence="2 3" key="1">
    <citation type="submission" date="2020-08" db="EMBL/GenBank/DDBJ databases">
        <title>Genomic Encyclopedia of Type Strains, Phase IV (KMG-IV): sequencing the most valuable type-strain genomes for metagenomic binning, comparative biology and taxonomic classification.</title>
        <authorList>
            <person name="Goeker M."/>
        </authorList>
    </citation>
    <scope>NUCLEOTIDE SEQUENCE [LARGE SCALE GENOMIC DNA]</scope>
    <source>
        <strain evidence="2 3">DSM 29514</strain>
    </source>
</reference>
<evidence type="ECO:0000259" key="1">
    <source>
        <dbReference type="Pfam" id="PF13946"/>
    </source>
</evidence>
<dbReference type="InterPro" id="IPR025282">
    <property type="entry name" value="DUF4214"/>
</dbReference>
<protein>
    <submittedName>
        <fullName evidence="2">Ca2+-binding RTX toxin-like protein</fullName>
    </submittedName>
</protein>
<dbReference type="GO" id="GO:0005509">
    <property type="term" value="F:calcium ion binding"/>
    <property type="evidence" value="ECO:0007669"/>
    <property type="project" value="InterPro"/>
</dbReference>
<proteinExistence type="predicted"/>
<dbReference type="RefSeq" id="WP_165130469.1">
    <property type="nucleotide sequence ID" value="NZ_CP049248.1"/>
</dbReference>
<dbReference type="Gene3D" id="2.150.10.10">
    <property type="entry name" value="Serralysin-like metalloprotease, C-terminal"/>
    <property type="match status" value="1"/>
</dbReference>
<keyword evidence="3" id="KW-1185">Reference proteome</keyword>
<gene>
    <name evidence="2" type="ORF">GGQ72_004354</name>
</gene>
<name>A0A7W6LK17_9HYPH</name>
<dbReference type="InterPro" id="IPR038255">
    <property type="entry name" value="PBS_linker_sf"/>
</dbReference>
<dbReference type="Gene3D" id="1.10.3130.20">
    <property type="entry name" value="Phycobilisome linker domain"/>
    <property type="match status" value="1"/>
</dbReference>
<comment type="caution">
    <text evidence="2">The sequence shown here is derived from an EMBL/GenBank/DDBJ whole genome shotgun (WGS) entry which is preliminary data.</text>
</comment>
<dbReference type="SUPFAM" id="SSF51120">
    <property type="entry name" value="beta-Roll"/>
    <property type="match status" value="1"/>
</dbReference>